<evidence type="ECO:0008006" key="3">
    <source>
        <dbReference type="Google" id="ProtNLM"/>
    </source>
</evidence>
<protein>
    <recommendedName>
        <fullName evidence="3">DUF4352 domain-containing protein</fullName>
    </recommendedName>
</protein>
<comment type="caution">
    <text evidence="1">The sequence shown here is derived from an EMBL/GenBank/DDBJ whole genome shotgun (WGS) entry which is preliminary data.</text>
</comment>
<evidence type="ECO:0000313" key="1">
    <source>
        <dbReference type="EMBL" id="MDF0479163.1"/>
    </source>
</evidence>
<evidence type="ECO:0000313" key="2">
    <source>
        <dbReference type="Proteomes" id="UP001147148"/>
    </source>
</evidence>
<reference evidence="1" key="1">
    <citation type="submission" date="2022-10" db="EMBL/GenBank/DDBJ databases">
        <title>Vagococcus sp. isolated from poultry meat.</title>
        <authorList>
            <person name="Johansson P."/>
            <person name="Bjorkroth J."/>
        </authorList>
    </citation>
    <scope>NUCLEOTIDE SEQUENCE</scope>
    <source>
        <strain evidence="1">PNs007</strain>
    </source>
</reference>
<sequence>MKKIISGLFIFFIAISGIRYYLLNNIDRYLITEYDVNINEPMDMDKLTYTILSIKNKKEFSESYKQDVIRYTIRFKAENKTESNRDLSIYKKLALISGGTSWWIDPIENLENLRNEKVLLTLKPNESTIGEVWIDVVPDKEGFYTENVLKDADIYYIEHFHRGAYKYHLLY</sequence>
<dbReference type="Proteomes" id="UP001147148">
    <property type="component" value="Unassembled WGS sequence"/>
</dbReference>
<proteinExistence type="predicted"/>
<accession>A0ABT5WZH5</accession>
<keyword evidence="2" id="KW-1185">Reference proteome</keyword>
<dbReference type="RefSeq" id="WP_275470801.1">
    <property type="nucleotide sequence ID" value="NZ_JAPDSH010000001.1"/>
</dbReference>
<organism evidence="1 2">
    <name type="scientific">Vagococcus proximus</name>
    <dbReference type="NCBI Taxonomy" id="2991417"/>
    <lineage>
        <taxon>Bacteria</taxon>
        <taxon>Bacillati</taxon>
        <taxon>Bacillota</taxon>
        <taxon>Bacilli</taxon>
        <taxon>Lactobacillales</taxon>
        <taxon>Enterococcaceae</taxon>
        <taxon>Vagococcus</taxon>
    </lineage>
</organism>
<dbReference type="EMBL" id="JAPDSH010000001">
    <property type="protein sequence ID" value="MDF0479163.1"/>
    <property type="molecule type" value="Genomic_DNA"/>
</dbReference>
<gene>
    <name evidence="1" type="ORF">OL233_02585</name>
</gene>
<name>A0ABT5WZH5_9ENTE</name>